<dbReference type="Gene3D" id="3.30.930.10">
    <property type="entry name" value="Bira Bifunctional Protein, Domain 2"/>
    <property type="match status" value="2"/>
</dbReference>
<proteinExistence type="predicted"/>
<dbReference type="InterPro" id="IPR045864">
    <property type="entry name" value="aa-tRNA-synth_II/BPL/LPL"/>
</dbReference>
<dbReference type="PANTHER" id="PTHR42918:SF15">
    <property type="entry name" value="LYSINE--TRNA LIGASE, CHLOROPLASTIC_MITOCHONDRIAL"/>
    <property type="match status" value="1"/>
</dbReference>
<accession>A0A8B7ZPT9</accession>
<dbReference type="GO" id="GO:0005829">
    <property type="term" value="C:cytosol"/>
    <property type="evidence" value="ECO:0007669"/>
    <property type="project" value="TreeGrafter"/>
</dbReference>
<dbReference type="InterPro" id="IPR004364">
    <property type="entry name" value="Aa-tRNA-synt_II"/>
</dbReference>
<dbReference type="PROSITE" id="PS50862">
    <property type="entry name" value="AA_TRNA_LIGASE_II"/>
    <property type="match status" value="1"/>
</dbReference>
<dbReference type="Proteomes" id="UP000694845">
    <property type="component" value="Unplaced"/>
</dbReference>
<keyword evidence="2" id="KW-0547">Nucleotide-binding</keyword>
<dbReference type="InterPro" id="IPR006195">
    <property type="entry name" value="aa-tRNA-synth_II"/>
</dbReference>
<dbReference type="AlphaFoldDB" id="A0A8B7ZPT9"/>
<feature type="domain" description="Aminoacyl-transfer RNA synthetases class-II family profile" evidence="4">
    <location>
        <begin position="61"/>
        <end position="249"/>
    </location>
</feature>
<evidence type="ECO:0000256" key="3">
    <source>
        <dbReference type="ARBA" id="ARBA00022840"/>
    </source>
</evidence>
<evidence type="ECO:0000256" key="2">
    <source>
        <dbReference type="ARBA" id="ARBA00022741"/>
    </source>
</evidence>
<dbReference type="KEGG" id="aplc:110988003"/>
<dbReference type="GO" id="GO:0004824">
    <property type="term" value="F:lysine-tRNA ligase activity"/>
    <property type="evidence" value="ECO:0007669"/>
    <property type="project" value="InterPro"/>
</dbReference>
<dbReference type="OrthoDB" id="6819125at2759"/>
<dbReference type="InterPro" id="IPR018149">
    <property type="entry name" value="Lys-tRNA-synth_II_C"/>
</dbReference>
<evidence type="ECO:0000256" key="1">
    <source>
        <dbReference type="ARBA" id="ARBA00022598"/>
    </source>
</evidence>
<evidence type="ECO:0000313" key="6">
    <source>
        <dbReference type="RefSeq" id="XP_022106920.1"/>
    </source>
</evidence>
<dbReference type="SUPFAM" id="SSF55681">
    <property type="entry name" value="Class II aaRS and biotin synthetases"/>
    <property type="match status" value="1"/>
</dbReference>
<organism evidence="5 6">
    <name type="scientific">Acanthaster planci</name>
    <name type="common">Crown-of-thorns starfish</name>
    <dbReference type="NCBI Taxonomy" id="133434"/>
    <lineage>
        <taxon>Eukaryota</taxon>
        <taxon>Metazoa</taxon>
        <taxon>Echinodermata</taxon>
        <taxon>Eleutherozoa</taxon>
        <taxon>Asterozoa</taxon>
        <taxon>Asteroidea</taxon>
        <taxon>Valvatacea</taxon>
        <taxon>Valvatida</taxon>
        <taxon>Acanthasteridae</taxon>
        <taxon>Acanthaster</taxon>
    </lineage>
</organism>
<keyword evidence="3" id="KW-0067">ATP-binding</keyword>
<dbReference type="GO" id="GO:0000049">
    <property type="term" value="F:tRNA binding"/>
    <property type="evidence" value="ECO:0007669"/>
    <property type="project" value="TreeGrafter"/>
</dbReference>
<protein>
    <submittedName>
        <fullName evidence="6">Uncharacterized protein LOC110988003</fullName>
    </submittedName>
</protein>
<reference evidence="6" key="1">
    <citation type="submission" date="2025-08" db="UniProtKB">
        <authorList>
            <consortium name="RefSeq"/>
        </authorList>
    </citation>
    <scope>IDENTIFICATION</scope>
</reference>
<gene>
    <name evidence="6" type="primary">LOC110988003</name>
</gene>
<sequence>MAIKLILSKTRELSLHLNQAVLLAKSLLPLPNKFQGVKDIELRYRKRYLDLIINPEVKKTFALRTQIISTIRHFLDQHNYLEVTTPILHSVLSGAAAKPFKTQHLALKIPLYLRVAPELYLKRLIVGGIAQVYELGRVFRNEGISYQHNPEFTILEVYQAYGNMETMMNLTESLILHIAKKQEKRLLQQLKEHKLGNEEANEMDPDFIEALSYGMPPTGGLGIGIDRLIMFFTNSSSIKDVIFFPTLKPTS</sequence>
<evidence type="ECO:0000313" key="5">
    <source>
        <dbReference type="Proteomes" id="UP000694845"/>
    </source>
</evidence>
<dbReference type="PRINTS" id="PR00982">
    <property type="entry name" value="TRNASYNTHLYS"/>
</dbReference>
<dbReference type="RefSeq" id="XP_022106920.1">
    <property type="nucleotide sequence ID" value="XM_022251228.1"/>
</dbReference>
<evidence type="ECO:0000259" key="4">
    <source>
        <dbReference type="PROSITE" id="PS50862"/>
    </source>
</evidence>
<dbReference type="Pfam" id="PF00152">
    <property type="entry name" value="tRNA-synt_2"/>
    <property type="match status" value="1"/>
</dbReference>
<dbReference type="GO" id="GO:0005524">
    <property type="term" value="F:ATP binding"/>
    <property type="evidence" value="ECO:0007669"/>
    <property type="project" value="UniProtKB-KW"/>
</dbReference>
<dbReference type="PANTHER" id="PTHR42918">
    <property type="entry name" value="LYSYL-TRNA SYNTHETASE"/>
    <property type="match status" value="1"/>
</dbReference>
<dbReference type="GO" id="GO:0006430">
    <property type="term" value="P:lysyl-tRNA aminoacylation"/>
    <property type="evidence" value="ECO:0007669"/>
    <property type="project" value="InterPro"/>
</dbReference>
<keyword evidence="1" id="KW-0436">Ligase</keyword>
<name>A0A8B7ZPT9_ACAPL</name>
<dbReference type="GeneID" id="110988003"/>
<keyword evidence="5" id="KW-1185">Reference proteome</keyword>